<accession>K7N304</accession>
<keyword evidence="4" id="KW-1185">Reference proteome</keyword>
<dbReference type="InParanoid" id="K7N304"/>
<protein>
    <recommendedName>
        <fullName evidence="5">Secreted protein</fullName>
    </recommendedName>
</protein>
<evidence type="ECO:0000313" key="2">
    <source>
        <dbReference type="EMBL" id="KRG90885.1"/>
    </source>
</evidence>
<evidence type="ECO:0000313" key="3">
    <source>
        <dbReference type="EnsemblPlants" id="KRG90885"/>
    </source>
</evidence>
<dbReference type="AlphaFoldDB" id="K7N304"/>
<evidence type="ECO:0000256" key="1">
    <source>
        <dbReference type="SAM" id="SignalP"/>
    </source>
</evidence>
<dbReference type="Gramene" id="KRG90885">
    <property type="protein sequence ID" value="KRG90885"/>
    <property type="gene ID" value="GLYMA_20G119900"/>
</dbReference>
<reference evidence="2" key="3">
    <citation type="submission" date="2018-07" db="EMBL/GenBank/DDBJ databases">
        <title>WGS assembly of Glycine max.</title>
        <authorList>
            <person name="Schmutz J."/>
            <person name="Cannon S."/>
            <person name="Schlueter J."/>
            <person name="Ma J."/>
            <person name="Mitros T."/>
            <person name="Nelson W."/>
            <person name="Hyten D."/>
            <person name="Song Q."/>
            <person name="Thelen J."/>
            <person name="Cheng J."/>
            <person name="Xu D."/>
            <person name="Hellsten U."/>
            <person name="May G."/>
            <person name="Yu Y."/>
            <person name="Sakurai T."/>
            <person name="Umezawa T."/>
            <person name="Bhattacharyya M."/>
            <person name="Sandhu D."/>
            <person name="Valliyodan B."/>
            <person name="Lindquist E."/>
            <person name="Peto M."/>
            <person name="Grant D."/>
            <person name="Shu S."/>
            <person name="Goodstein D."/>
            <person name="Barry K."/>
            <person name="Futrell-Griggs M."/>
            <person name="Abernathy B."/>
            <person name="Du J."/>
            <person name="Tian Z."/>
            <person name="Zhu L."/>
            <person name="Gill N."/>
            <person name="Joshi T."/>
            <person name="Libault M."/>
            <person name="Sethuraman A."/>
            <person name="Zhang X."/>
            <person name="Shinozaki K."/>
            <person name="Nguyen H."/>
            <person name="Wing R."/>
            <person name="Cregan P."/>
            <person name="Specht J."/>
            <person name="Grimwood J."/>
            <person name="Rokhsar D."/>
            <person name="Stacey G."/>
            <person name="Shoemaker R."/>
            <person name="Jackson S."/>
        </authorList>
    </citation>
    <scope>NUCLEOTIDE SEQUENCE</scope>
    <source>
        <tissue evidence="2">Callus</tissue>
    </source>
</reference>
<sequence>MRSILSLCLSSTWSNGLLSAIPSMVTCSRLDSPFTTKTNNPQQQIKFKFMIMLSFQCGQFVSISCSK</sequence>
<dbReference type="Proteomes" id="UP000008827">
    <property type="component" value="Chromosome 20"/>
</dbReference>
<evidence type="ECO:0008006" key="5">
    <source>
        <dbReference type="Google" id="ProtNLM"/>
    </source>
</evidence>
<dbReference type="PaxDb" id="3847-GLYMA20G25450.1"/>
<gene>
    <name evidence="2" type="ORF">GLYMA_20G119900</name>
</gene>
<reference evidence="3" key="2">
    <citation type="submission" date="2018-02" db="UniProtKB">
        <authorList>
            <consortium name="EnsemblPlants"/>
        </authorList>
    </citation>
    <scope>IDENTIFICATION</scope>
    <source>
        <strain evidence="3">Williams 82</strain>
    </source>
</reference>
<evidence type="ECO:0000313" key="4">
    <source>
        <dbReference type="Proteomes" id="UP000008827"/>
    </source>
</evidence>
<proteinExistence type="predicted"/>
<feature type="chain" id="PRO_5014582050" description="Secreted protein" evidence="1">
    <location>
        <begin position="20"/>
        <end position="67"/>
    </location>
</feature>
<reference evidence="2 3" key="1">
    <citation type="journal article" date="2010" name="Nature">
        <title>Genome sequence of the palaeopolyploid soybean.</title>
        <authorList>
            <person name="Schmutz J."/>
            <person name="Cannon S.B."/>
            <person name="Schlueter J."/>
            <person name="Ma J."/>
            <person name="Mitros T."/>
            <person name="Nelson W."/>
            <person name="Hyten D.L."/>
            <person name="Song Q."/>
            <person name="Thelen J.J."/>
            <person name="Cheng J."/>
            <person name="Xu D."/>
            <person name="Hellsten U."/>
            <person name="May G.D."/>
            <person name="Yu Y."/>
            <person name="Sakurai T."/>
            <person name="Umezawa T."/>
            <person name="Bhattacharyya M.K."/>
            <person name="Sandhu D."/>
            <person name="Valliyodan B."/>
            <person name="Lindquist E."/>
            <person name="Peto M."/>
            <person name="Grant D."/>
            <person name="Shu S."/>
            <person name="Goodstein D."/>
            <person name="Barry K."/>
            <person name="Futrell-Griggs M."/>
            <person name="Abernathy B."/>
            <person name="Du J."/>
            <person name="Tian Z."/>
            <person name="Zhu L."/>
            <person name="Gill N."/>
            <person name="Joshi T."/>
            <person name="Libault M."/>
            <person name="Sethuraman A."/>
            <person name="Zhang X.-C."/>
            <person name="Shinozaki K."/>
            <person name="Nguyen H.T."/>
            <person name="Wing R.A."/>
            <person name="Cregan P."/>
            <person name="Specht J."/>
            <person name="Grimwood J."/>
            <person name="Rokhsar D."/>
            <person name="Stacey G."/>
            <person name="Shoemaker R.C."/>
            <person name="Jackson S.A."/>
        </authorList>
    </citation>
    <scope>NUCLEOTIDE SEQUENCE [LARGE SCALE GENOMIC DNA]</scope>
    <source>
        <strain evidence="3">cv. Williams 82</strain>
        <tissue evidence="2">Callus</tissue>
    </source>
</reference>
<keyword evidence="1" id="KW-0732">Signal</keyword>
<feature type="signal peptide" evidence="1">
    <location>
        <begin position="1"/>
        <end position="19"/>
    </location>
</feature>
<dbReference type="HOGENOM" id="CLU_2817527_0_0_1"/>
<dbReference type="EMBL" id="CM000853">
    <property type="protein sequence ID" value="KRG90885.1"/>
    <property type="molecule type" value="Genomic_DNA"/>
</dbReference>
<name>K7N304_SOYBN</name>
<dbReference type="EnsemblPlants" id="KRG90885">
    <property type="protein sequence ID" value="KRG90885"/>
    <property type="gene ID" value="GLYMA_20G119900"/>
</dbReference>
<organism evidence="3">
    <name type="scientific">Glycine max</name>
    <name type="common">Soybean</name>
    <name type="synonym">Glycine hispida</name>
    <dbReference type="NCBI Taxonomy" id="3847"/>
    <lineage>
        <taxon>Eukaryota</taxon>
        <taxon>Viridiplantae</taxon>
        <taxon>Streptophyta</taxon>
        <taxon>Embryophyta</taxon>
        <taxon>Tracheophyta</taxon>
        <taxon>Spermatophyta</taxon>
        <taxon>Magnoliopsida</taxon>
        <taxon>eudicotyledons</taxon>
        <taxon>Gunneridae</taxon>
        <taxon>Pentapetalae</taxon>
        <taxon>rosids</taxon>
        <taxon>fabids</taxon>
        <taxon>Fabales</taxon>
        <taxon>Fabaceae</taxon>
        <taxon>Papilionoideae</taxon>
        <taxon>50 kb inversion clade</taxon>
        <taxon>NPAAA clade</taxon>
        <taxon>indigoferoid/millettioid clade</taxon>
        <taxon>Phaseoleae</taxon>
        <taxon>Glycine</taxon>
        <taxon>Glycine subgen. Soja</taxon>
    </lineage>
</organism>